<feature type="transmembrane region" description="Helical" evidence="14">
    <location>
        <begin position="7"/>
        <end position="31"/>
    </location>
</feature>
<keyword evidence="12" id="KW-0902">Two-component regulatory system</keyword>
<evidence type="ECO:0000256" key="9">
    <source>
        <dbReference type="ARBA" id="ARBA00022777"/>
    </source>
</evidence>
<proteinExistence type="predicted"/>
<keyword evidence="5" id="KW-0597">Phosphoprotein</keyword>
<dbReference type="Pfam" id="PF02743">
    <property type="entry name" value="dCache_1"/>
    <property type="match status" value="1"/>
</dbReference>
<dbReference type="PANTHER" id="PTHR34220">
    <property type="entry name" value="SENSOR HISTIDINE KINASE YPDA"/>
    <property type="match status" value="1"/>
</dbReference>
<keyword evidence="8" id="KW-0547">Nucleotide-binding</keyword>
<dbReference type="InterPro" id="IPR033479">
    <property type="entry name" value="dCache_1"/>
</dbReference>
<keyword evidence="7 14" id="KW-0812">Transmembrane</keyword>
<dbReference type="InterPro" id="IPR005467">
    <property type="entry name" value="His_kinase_dom"/>
</dbReference>
<name>A0ABS2GZE2_9BACL</name>
<evidence type="ECO:0000256" key="2">
    <source>
        <dbReference type="ARBA" id="ARBA00004651"/>
    </source>
</evidence>
<dbReference type="InterPro" id="IPR003594">
    <property type="entry name" value="HATPase_dom"/>
</dbReference>
<dbReference type="Proteomes" id="UP001516620">
    <property type="component" value="Unassembled WGS sequence"/>
</dbReference>
<evidence type="ECO:0000256" key="6">
    <source>
        <dbReference type="ARBA" id="ARBA00022679"/>
    </source>
</evidence>
<evidence type="ECO:0000256" key="7">
    <source>
        <dbReference type="ARBA" id="ARBA00022692"/>
    </source>
</evidence>
<evidence type="ECO:0000256" key="12">
    <source>
        <dbReference type="ARBA" id="ARBA00023012"/>
    </source>
</evidence>
<reference evidence="17 18" key="1">
    <citation type="submission" date="2021-01" db="EMBL/GenBank/DDBJ databases">
        <title>Paenibacillus sp.nov. isolated from the rhizosphere soil of tomato plant.</title>
        <authorList>
            <person name="Thin K.K."/>
            <person name="Zhang X."/>
            <person name="He S."/>
        </authorList>
    </citation>
    <scope>NUCLEOTIDE SEQUENCE [LARGE SCALE GENOMIC DNA]</scope>
    <source>
        <strain evidence="17 18">DXFW5</strain>
    </source>
</reference>
<dbReference type="Gene3D" id="6.10.340.10">
    <property type="match status" value="1"/>
</dbReference>
<evidence type="ECO:0000256" key="4">
    <source>
        <dbReference type="ARBA" id="ARBA00022475"/>
    </source>
</evidence>
<dbReference type="InterPro" id="IPR036890">
    <property type="entry name" value="HATPase_C_sf"/>
</dbReference>
<dbReference type="Pfam" id="PF00672">
    <property type="entry name" value="HAMP"/>
    <property type="match status" value="1"/>
</dbReference>
<keyword evidence="9 17" id="KW-0418">Kinase</keyword>
<keyword evidence="10" id="KW-0067">ATP-binding</keyword>
<feature type="domain" description="Histidine kinase" evidence="15">
    <location>
        <begin position="393"/>
        <end position="585"/>
    </location>
</feature>
<keyword evidence="18" id="KW-1185">Reference proteome</keyword>
<dbReference type="CDD" id="cd06225">
    <property type="entry name" value="HAMP"/>
    <property type="match status" value="1"/>
</dbReference>
<evidence type="ECO:0000256" key="3">
    <source>
        <dbReference type="ARBA" id="ARBA00012438"/>
    </source>
</evidence>
<dbReference type="EC" id="2.7.13.3" evidence="3"/>
<sequence>MNLRRKIFVMYGLILLVPSLILGGITMGVVVRSFHENYVATVDESIKQTAINVDYSKKSYDLLAIRTATDSELIARLGREYADMTQIIDTVDYLDRNFMLTSKYLPGIIDFRIYHTNDTLVEDGRLLWRPQHRLLSGLDEWDWYEKTMASSTLLFWSTAPEHPGRIVLTSKILNSAGEPLGMVYILLDYNVVFGNLLKHPFAEDGSLYIVDDEKRILATTEQDKIGRRVLASGWPEGDDGIEGRRSGEIDKEDPAAAAVYDLTGTKQLVTLEPLTSGWYVVALTQMKYMDGRSITLLALIAGTAILLLVLSMFLITTIINNVVRRIRRLGHRMYDLSRGEFDVTIRNKVQDELGDLELMFNSMSERLGGLVEDIRTSSLLEREQAFKAMQAQINPHFIYNSLSLLRWRALDAQDEEQVRIIDALSTFYRQTLNNQVAVIPIREELEHVKAYLEVQQLRYPERVRLEWDIEEQVLSLYTLKTLLQPIVENCYAHGAITRRGDGAIRIAVWRNGDSVAMSVVDNGQGIAPEVLAALEAGTYLGSGNGFGTANIRERLALYFGEEAALKLDSEAGDWTRATIRFPACTEPPIIRRRG</sequence>
<gene>
    <name evidence="17" type="ORF">IM700_001155</name>
</gene>
<dbReference type="SUPFAM" id="SSF158472">
    <property type="entry name" value="HAMP domain-like"/>
    <property type="match status" value="1"/>
</dbReference>
<dbReference type="Pfam" id="PF02518">
    <property type="entry name" value="HATPase_c"/>
    <property type="match status" value="1"/>
</dbReference>
<feature type="transmembrane region" description="Helical" evidence="14">
    <location>
        <begin position="296"/>
        <end position="323"/>
    </location>
</feature>
<dbReference type="SMART" id="SM00387">
    <property type="entry name" value="HATPase_c"/>
    <property type="match status" value="1"/>
</dbReference>
<dbReference type="InterPro" id="IPR010559">
    <property type="entry name" value="Sig_transdc_His_kin_internal"/>
</dbReference>
<accession>A0ABS2GZE2</accession>
<evidence type="ECO:0000256" key="14">
    <source>
        <dbReference type="SAM" id="Phobius"/>
    </source>
</evidence>
<keyword evidence="13 14" id="KW-0472">Membrane</keyword>
<dbReference type="SUPFAM" id="SSF55874">
    <property type="entry name" value="ATPase domain of HSP90 chaperone/DNA topoisomerase II/histidine kinase"/>
    <property type="match status" value="1"/>
</dbReference>
<feature type="domain" description="HAMP" evidence="16">
    <location>
        <begin position="320"/>
        <end position="372"/>
    </location>
</feature>
<evidence type="ECO:0000256" key="8">
    <source>
        <dbReference type="ARBA" id="ARBA00022741"/>
    </source>
</evidence>
<organism evidence="17 18">
    <name type="scientific">Paenibacillus rhizolycopersici</name>
    <dbReference type="NCBI Taxonomy" id="2780073"/>
    <lineage>
        <taxon>Bacteria</taxon>
        <taxon>Bacillati</taxon>
        <taxon>Bacillota</taxon>
        <taxon>Bacilli</taxon>
        <taxon>Bacillales</taxon>
        <taxon>Paenibacillaceae</taxon>
        <taxon>Paenibacillus</taxon>
    </lineage>
</organism>
<dbReference type="InterPro" id="IPR003660">
    <property type="entry name" value="HAMP_dom"/>
</dbReference>
<dbReference type="GO" id="GO:0016301">
    <property type="term" value="F:kinase activity"/>
    <property type="evidence" value="ECO:0007669"/>
    <property type="project" value="UniProtKB-KW"/>
</dbReference>
<keyword evidence="4" id="KW-1003">Cell membrane</keyword>
<evidence type="ECO:0000313" key="17">
    <source>
        <dbReference type="EMBL" id="MBM6994265.1"/>
    </source>
</evidence>
<dbReference type="InterPro" id="IPR050640">
    <property type="entry name" value="Bact_2-comp_sensor_kinase"/>
</dbReference>
<evidence type="ECO:0000259" key="16">
    <source>
        <dbReference type="PROSITE" id="PS50885"/>
    </source>
</evidence>
<protein>
    <recommendedName>
        <fullName evidence="3">histidine kinase</fullName>
        <ecNumber evidence="3">2.7.13.3</ecNumber>
    </recommendedName>
</protein>
<dbReference type="EMBL" id="JADCNN020000001">
    <property type="protein sequence ID" value="MBM6994265.1"/>
    <property type="molecule type" value="Genomic_DNA"/>
</dbReference>
<evidence type="ECO:0000259" key="15">
    <source>
        <dbReference type="PROSITE" id="PS50109"/>
    </source>
</evidence>
<dbReference type="Gene3D" id="3.30.565.10">
    <property type="entry name" value="Histidine kinase-like ATPase, C-terminal domain"/>
    <property type="match status" value="1"/>
</dbReference>
<dbReference type="PROSITE" id="PS50109">
    <property type="entry name" value="HIS_KIN"/>
    <property type="match status" value="1"/>
</dbReference>
<keyword evidence="6" id="KW-0808">Transferase</keyword>
<dbReference type="SMART" id="SM00304">
    <property type="entry name" value="HAMP"/>
    <property type="match status" value="1"/>
</dbReference>
<dbReference type="PANTHER" id="PTHR34220:SF7">
    <property type="entry name" value="SENSOR HISTIDINE KINASE YPDA"/>
    <property type="match status" value="1"/>
</dbReference>
<evidence type="ECO:0000256" key="11">
    <source>
        <dbReference type="ARBA" id="ARBA00022989"/>
    </source>
</evidence>
<comment type="subcellular location">
    <subcellularLocation>
        <location evidence="2">Cell membrane</location>
        <topology evidence="2">Multi-pass membrane protein</topology>
    </subcellularLocation>
</comment>
<keyword evidence="11 14" id="KW-1133">Transmembrane helix</keyword>
<comment type="catalytic activity">
    <reaction evidence="1">
        <text>ATP + protein L-histidine = ADP + protein N-phospho-L-histidine.</text>
        <dbReference type="EC" id="2.7.13.3"/>
    </reaction>
</comment>
<evidence type="ECO:0000256" key="10">
    <source>
        <dbReference type="ARBA" id="ARBA00022840"/>
    </source>
</evidence>
<comment type="caution">
    <text evidence="17">The sequence shown here is derived from an EMBL/GenBank/DDBJ whole genome shotgun (WGS) entry which is preliminary data.</text>
</comment>
<evidence type="ECO:0000256" key="5">
    <source>
        <dbReference type="ARBA" id="ARBA00022553"/>
    </source>
</evidence>
<dbReference type="PROSITE" id="PS50885">
    <property type="entry name" value="HAMP"/>
    <property type="match status" value="1"/>
</dbReference>
<dbReference type="Pfam" id="PF06580">
    <property type="entry name" value="His_kinase"/>
    <property type="match status" value="1"/>
</dbReference>
<evidence type="ECO:0000256" key="1">
    <source>
        <dbReference type="ARBA" id="ARBA00000085"/>
    </source>
</evidence>
<evidence type="ECO:0000313" key="18">
    <source>
        <dbReference type="Proteomes" id="UP001516620"/>
    </source>
</evidence>
<evidence type="ECO:0000256" key="13">
    <source>
        <dbReference type="ARBA" id="ARBA00023136"/>
    </source>
</evidence>